<comment type="caution">
    <text evidence="3">The sequence shown here is derived from an EMBL/GenBank/DDBJ whole genome shotgun (WGS) entry which is preliminary data.</text>
</comment>
<feature type="compositionally biased region" description="Low complexity" evidence="2">
    <location>
        <begin position="219"/>
        <end position="261"/>
    </location>
</feature>
<dbReference type="OMA" id="QYIKSVF"/>
<evidence type="ECO:0000256" key="2">
    <source>
        <dbReference type="SAM" id="MobiDB-lite"/>
    </source>
</evidence>
<evidence type="ECO:0000313" key="3">
    <source>
        <dbReference type="EMBL" id="EAU85464.2"/>
    </source>
</evidence>
<dbReference type="eggNOG" id="KOG2990">
    <property type="taxonomic scope" value="Eukaryota"/>
</dbReference>
<dbReference type="InParanoid" id="A8NTQ5"/>
<dbReference type="Pfam" id="PF04502">
    <property type="entry name" value="Saf4_Yju2"/>
    <property type="match status" value="1"/>
</dbReference>
<protein>
    <recommendedName>
        <fullName evidence="5">DUF572 domain-containing protein</fullName>
    </recommendedName>
</protein>
<evidence type="ECO:0000256" key="1">
    <source>
        <dbReference type="ARBA" id="ARBA00005595"/>
    </source>
</evidence>
<gene>
    <name evidence="3" type="ORF">CC1G_06365</name>
</gene>
<dbReference type="KEGG" id="cci:CC1G_06365"/>
<dbReference type="GO" id="GO:0000398">
    <property type="term" value="P:mRNA splicing, via spliceosome"/>
    <property type="evidence" value="ECO:0007669"/>
    <property type="project" value="InterPro"/>
</dbReference>
<reference evidence="3 4" key="1">
    <citation type="journal article" date="2010" name="Proc. Natl. Acad. Sci. U.S.A.">
        <title>Insights into evolution of multicellular fungi from the assembled chromosomes of the mushroom Coprinopsis cinerea (Coprinus cinereus).</title>
        <authorList>
            <person name="Stajich J.E."/>
            <person name="Wilke S.K."/>
            <person name="Ahren D."/>
            <person name="Au C.H."/>
            <person name="Birren B.W."/>
            <person name="Borodovsky M."/>
            <person name="Burns C."/>
            <person name="Canback B."/>
            <person name="Casselton L.A."/>
            <person name="Cheng C.K."/>
            <person name="Deng J."/>
            <person name="Dietrich F.S."/>
            <person name="Fargo D.C."/>
            <person name="Farman M.L."/>
            <person name="Gathman A.C."/>
            <person name="Goldberg J."/>
            <person name="Guigo R."/>
            <person name="Hoegger P.J."/>
            <person name="Hooker J.B."/>
            <person name="Huggins A."/>
            <person name="James T.Y."/>
            <person name="Kamada T."/>
            <person name="Kilaru S."/>
            <person name="Kodira C."/>
            <person name="Kues U."/>
            <person name="Kupfer D."/>
            <person name="Kwan H.S."/>
            <person name="Lomsadze A."/>
            <person name="Li W."/>
            <person name="Lilly W.W."/>
            <person name="Ma L.J."/>
            <person name="Mackey A.J."/>
            <person name="Manning G."/>
            <person name="Martin F."/>
            <person name="Muraguchi H."/>
            <person name="Natvig D.O."/>
            <person name="Palmerini H."/>
            <person name="Ramesh M.A."/>
            <person name="Rehmeyer C.J."/>
            <person name="Roe B.A."/>
            <person name="Shenoy N."/>
            <person name="Stanke M."/>
            <person name="Ter-Hovhannisyan V."/>
            <person name="Tunlid A."/>
            <person name="Velagapudi R."/>
            <person name="Vision T.J."/>
            <person name="Zeng Q."/>
            <person name="Zolan M.E."/>
            <person name="Pukkila P.J."/>
        </authorList>
    </citation>
    <scope>NUCLEOTIDE SEQUENCE [LARGE SCALE GENOMIC DNA]</scope>
    <source>
        <strain evidence="4">Okayama-7 / 130 / ATCC MYA-4618 / FGSC 9003</strain>
    </source>
</reference>
<dbReference type="PANTHER" id="PTHR12111:SF2">
    <property type="entry name" value="SPLICING FACTOR YJU2B-RELATED"/>
    <property type="match status" value="1"/>
</dbReference>
<comment type="similarity">
    <text evidence="1">Belongs to the CWC16 family.</text>
</comment>
<evidence type="ECO:0008006" key="5">
    <source>
        <dbReference type="Google" id="ProtNLM"/>
    </source>
</evidence>
<dbReference type="STRING" id="240176.A8NTQ5"/>
<keyword evidence="4" id="KW-1185">Reference proteome</keyword>
<dbReference type="GO" id="GO:0071014">
    <property type="term" value="C:post-mRNA release spliceosomal complex"/>
    <property type="evidence" value="ECO:0007669"/>
    <property type="project" value="TreeGrafter"/>
</dbReference>
<dbReference type="InterPro" id="IPR007590">
    <property type="entry name" value="Saf4/Yju2"/>
</dbReference>
<dbReference type="OrthoDB" id="360327at2759"/>
<dbReference type="VEuPathDB" id="FungiDB:CC1G_06365"/>
<dbReference type="EMBL" id="AACS02000004">
    <property type="protein sequence ID" value="EAU85464.2"/>
    <property type="molecule type" value="Genomic_DNA"/>
</dbReference>
<dbReference type="GeneID" id="6012821"/>
<dbReference type="PANTHER" id="PTHR12111">
    <property type="entry name" value="SPLICING FACTOR YJU2"/>
    <property type="match status" value="1"/>
</dbReference>
<evidence type="ECO:0000313" key="4">
    <source>
        <dbReference type="Proteomes" id="UP000001861"/>
    </source>
</evidence>
<sequence>MQGFNNGTCNNHIGMGVRYNAEKKKIGNYYSTPIYSFRCKCHLCDGWFEIQTDPKNTRYVVTSGARRKEEDWDPEEHGGFAIHGQYTFHTVFHTDKEGVPLDPLAALEKTTTTEKLINEVQKPRIEALQTVSDRYNADPYTLSSKVRRRFREEKKIEKEKRKADDSLKGQYGLPEELKLLDDNNEMKEDAKALWTKAKRELEERKAGDVKRRRLTVDGLPSSSSTSLLSPSSSSRSSFSSSLSRISSSSLMGSSRPSSASSKPKADSLNSLKARILQNTASRSRQSLGSSGSAHTTTTATKNGRNGIEVSGISKE</sequence>
<dbReference type="RefSeq" id="XP_001836280.2">
    <property type="nucleotide sequence ID" value="XM_001836228.2"/>
</dbReference>
<proteinExistence type="inferred from homology"/>
<accession>A8NTQ5</accession>
<organism evidence="3 4">
    <name type="scientific">Coprinopsis cinerea (strain Okayama-7 / 130 / ATCC MYA-4618 / FGSC 9003)</name>
    <name type="common">Inky cap fungus</name>
    <name type="synonym">Hormographiella aspergillata</name>
    <dbReference type="NCBI Taxonomy" id="240176"/>
    <lineage>
        <taxon>Eukaryota</taxon>
        <taxon>Fungi</taxon>
        <taxon>Dikarya</taxon>
        <taxon>Basidiomycota</taxon>
        <taxon>Agaricomycotina</taxon>
        <taxon>Agaricomycetes</taxon>
        <taxon>Agaricomycetidae</taxon>
        <taxon>Agaricales</taxon>
        <taxon>Agaricineae</taxon>
        <taxon>Psathyrellaceae</taxon>
        <taxon>Coprinopsis</taxon>
    </lineage>
</organism>
<dbReference type="Proteomes" id="UP000001861">
    <property type="component" value="Unassembled WGS sequence"/>
</dbReference>
<dbReference type="HOGENOM" id="CLU_050402_0_1_1"/>
<name>A8NTQ5_COPC7</name>
<dbReference type="AlphaFoldDB" id="A8NTQ5"/>
<dbReference type="FunCoup" id="A8NTQ5">
    <property type="interactions" value="347"/>
</dbReference>
<feature type="compositionally biased region" description="Low complexity" evidence="2">
    <location>
        <begin position="281"/>
        <end position="300"/>
    </location>
</feature>
<dbReference type="GO" id="GO:0005684">
    <property type="term" value="C:U2-type spliceosomal complex"/>
    <property type="evidence" value="ECO:0007669"/>
    <property type="project" value="TreeGrafter"/>
</dbReference>
<feature type="region of interest" description="Disordered" evidence="2">
    <location>
        <begin position="201"/>
        <end position="315"/>
    </location>
</feature>